<protein>
    <submittedName>
        <fullName evidence="3">Tetratricopeptide repeat protein</fullName>
    </submittedName>
</protein>
<dbReference type="SUPFAM" id="SSF48452">
    <property type="entry name" value="TPR-like"/>
    <property type="match status" value="1"/>
</dbReference>
<dbReference type="Proteomes" id="UP000295807">
    <property type="component" value="Unassembled WGS sequence"/>
</dbReference>
<dbReference type="AlphaFoldDB" id="A0A4R3KV01"/>
<organism evidence="3 4">
    <name type="scientific">Anseongella ginsenosidimutans</name>
    <dbReference type="NCBI Taxonomy" id="496056"/>
    <lineage>
        <taxon>Bacteria</taxon>
        <taxon>Pseudomonadati</taxon>
        <taxon>Bacteroidota</taxon>
        <taxon>Sphingobacteriia</taxon>
        <taxon>Sphingobacteriales</taxon>
        <taxon>Sphingobacteriaceae</taxon>
        <taxon>Anseongella</taxon>
    </lineage>
</organism>
<feature type="transmembrane region" description="Helical" evidence="2">
    <location>
        <begin position="7"/>
        <end position="25"/>
    </location>
</feature>
<dbReference type="PROSITE" id="PS50005">
    <property type="entry name" value="TPR"/>
    <property type="match status" value="1"/>
</dbReference>
<dbReference type="Pfam" id="PF13432">
    <property type="entry name" value="TPR_16"/>
    <property type="match status" value="1"/>
</dbReference>
<dbReference type="InterPro" id="IPR011990">
    <property type="entry name" value="TPR-like_helical_dom_sf"/>
</dbReference>
<accession>A0A4R3KV01</accession>
<dbReference type="EMBL" id="SMAD01000002">
    <property type="protein sequence ID" value="TCS89135.1"/>
    <property type="molecule type" value="Genomic_DNA"/>
</dbReference>
<sequence length="274" mass="29932">MFSGKQIGVILSVGILITALYLLPVKGLVNPEEENSSEPAGTEAAFGPAELAEAEKQNINPSLLVEIEEIEKELAEKPGDTALLKKLAGEWEELNISNVSGLYYMELAEKQPTAGNWLKAGDQLREGYKTMSDTIQRSFLVDKALSAYQHALQLDPENLDAQTGLGAVTVEGTPAPMKGIQLLLGVVEKDPGNPGANLTLGKFSMQTGQYEKARDRFLTVVESQPGGEVYFYLGEAYRQLGEKENAIAAYETTKKYIVDPQFTSMIDNIIEELK</sequence>
<dbReference type="OrthoDB" id="1490552at2"/>
<keyword evidence="2" id="KW-0812">Transmembrane</keyword>
<dbReference type="RefSeq" id="WP_132128222.1">
    <property type="nucleotide sequence ID" value="NZ_CP042432.1"/>
</dbReference>
<keyword evidence="1" id="KW-0802">TPR repeat</keyword>
<reference evidence="3 4" key="1">
    <citation type="submission" date="2019-03" db="EMBL/GenBank/DDBJ databases">
        <title>Genomic Encyclopedia of Type Strains, Phase IV (KMG-IV): sequencing the most valuable type-strain genomes for metagenomic binning, comparative biology and taxonomic classification.</title>
        <authorList>
            <person name="Goeker M."/>
        </authorList>
    </citation>
    <scope>NUCLEOTIDE SEQUENCE [LARGE SCALE GENOMIC DNA]</scope>
    <source>
        <strain evidence="3 4">DSM 21100</strain>
    </source>
</reference>
<keyword evidence="2" id="KW-1133">Transmembrane helix</keyword>
<evidence type="ECO:0000256" key="2">
    <source>
        <dbReference type="SAM" id="Phobius"/>
    </source>
</evidence>
<dbReference type="InterPro" id="IPR019734">
    <property type="entry name" value="TPR_rpt"/>
</dbReference>
<keyword evidence="2" id="KW-0472">Membrane</keyword>
<proteinExistence type="predicted"/>
<evidence type="ECO:0000313" key="3">
    <source>
        <dbReference type="EMBL" id="TCS89135.1"/>
    </source>
</evidence>
<name>A0A4R3KV01_9SPHI</name>
<evidence type="ECO:0000256" key="1">
    <source>
        <dbReference type="PROSITE-ProRule" id="PRU00339"/>
    </source>
</evidence>
<feature type="repeat" description="TPR" evidence="1">
    <location>
        <begin position="125"/>
        <end position="158"/>
    </location>
</feature>
<gene>
    <name evidence="3" type="ORF">EDD80_102329</name>
</gene>
<evidence type="ECO:0000313" key="4">
    <source>
        <dbReference type="Proteomes" id="UP000295807"/>
    </source>
</evidence>
<dbReference type="Gene3D" id="1.25.40.10">
    <property type="entry name" value="Tetratricopeptide repeat domain"/>
    <property type="match status" value="1"/>
</dbReference>
<comment type="caution">
    <text evidence="3">The sequence shown here is derived from an EMBL/GenBank/DDBJ whole genome shotgun (WGS) entry which is preliminary data.</text>
</comment>
<keyword evidence="4" id="KW-1185">Reference proteome</keyword>